<dbReference type="RefSeq" id="WP_271087481.1">
    <property type="nucleotide sequence ID" value="NZ_JAPJZH010000001.1"/>
</dbReference>
<keyword evidence="2" id="KW-1185">Reference proteome</keyword>
<protein>
    <submittedName>
        <fullName evidence="1">Uncharacterized protein</fullName>
    </submittedName>
</protein>
<organism evidence="1 2">
    <name type="scientific">Hoeflea poritis</name>
    <dbReference type="NCBI Taxonomy" id="2993659"/>
    <lineage>
        <taxon>Bacteria</taxon>
        <taxon>Pseudomonadati</taxon>
        <taxon>Pseudomonadota</taxon>
        <taxon>Alphaproteobacteria</taxon>
        <taxon>Hyphomicrobiales</taxon>
        <taxon>Rhizobiaceae</taxon>
        <taxon>Hoeflea</taxon>
    </lineage>
</organism>
<comment type="caution">
    <text evidence="1">The sequence shown here is derived from an EMBL/GenBank/DDBJ whole genome shotgun (WGS) entry which is preliminary data.</text>
</comment>
<reference evidence="1" key="1">
    <citation type="submission" date="2022-11" db="EMBL/GenBank/DDBJ databases">
        <title>Hoeflea poritis sp. nov., isolated from scleractinian coral Porites lutea.</title>
        <authorList>
            <person name="Zhang G."/>
            <person name="Wei Q."/>
            <person name="Cai L."/>
        </authorList>
    </citation>
    <scope>NUCLEOTIDE SEQUENCE</scope>
    <source>
        <strain evidence="1">E7-10</strain>
    </source>
</reference>
<evidence type="ECO:0000313" key="1">
    <source>
        <dbReference type="EMBL" id="MDA4843964.1"/>
    </source>
</evidence>
<accession>A0ABT4VGY9</accession>
<gene>
    <name evidence="1" type="ORF">OOZ53_01320</name>
</gene>
<sequence length="296" mass="33983">MSKRVLLTFADNGLRANLQRLERQAVEMDVFDRVFIRTEDDLSANFRREFKDKLVTGTRGYGYWSWKPQIILQTFDEMDEGDALLYLDAGCHLNAHGRKRMQDYFERVNAASSGILAFQAIPPGGPLLRDEVKFNKLMEAVWTKGDLIDHFGVRDNEDVLNTPSIASGAIFFRKCPASVALVSKWRSVFSQDFSLVDDTPSRSPNYPDFIEHRHDQACFSILCKLAEVDRISVYETWYPKPASSEDGSDGVDWEALRDYPIHAKRDKPRSRMSRRRISIRKRLSALSGYLTNSSNR</sequence>
<name>A0ABT4VGY9_9HYPH</name>
<evidence type="ECO:0000313" key="2">
    <source>
        <dbReference type="Proteomes" id="UP001148313"/>
    </source>
</evidence>
<dbReference type="EMBL" id="JAPJZH010000001">
    <property type="protein sequence ID" value="MDA4843964.1"/>
    <property type="molecule type" value="Genomic_DNA"/>
</dbReference>
<proteinExistence type="predicted"/>
<dbReference type="Proteomes" id="UP001148313">
    <property type="component" value="Unassembled WGS sequence"/>
</dbReference>